<accession>A0A3P6U9P6</accession>
<organism evidence="2 3">
    <name type="scientific">Dibothriocephalus latus</name>
    <name type="common">Fish tapeworm</name>
    <name type="synonym">Diphyllobothrium latum</name>
    <dbReference type="NCBI Taxonomy" id="60516"/>
    <lineage>
        <taxon>Eukaryota</taxon>
        <taxon>Metazoa</taxon>
        <taxon>Spiralia</taxon>
        <taxon>Lophotrochozoa</taxon>
        <taxon>Platyhelminthes</taxon>
        <taxon>Cestoda</taxon>
        <taxon>Eucestoda</taxon>
        <taxon>Diphyllobothriidea</taxon>
        <taxon>Diphyllobothriidae</taxon>
        <taxon>Dibothriocephalus</taxon>
    </lineage>
</organism>
<proteinExistence type="predicted"/>
<keyword evidence="3" id="KW-1185">Reference proteome</keyword>
<dbReference type="Proteomes" id="UP000281553">
    <property type="component" value="Unassembled WGS sequence"/>
</dbReference>
<feature type="non-terminal residue" evidence="2">
    <location>
        <position position="70"/>
    </location>
</feature>
<feature type="transmembrane region" description="Helical" evidence="1">
    <location>
        <begin position="41"/>
        <end position="69"/>
    </location>
</feature>
<evidence type="ECO:0000256" key="1">
    <source>
        <dbReference type="SAM" id="Phobius"/>
    </source>
</evidence>
<reference evidence="2 3" key="1">
    <citation type="submission" date="2018-11" db="EMBL/GenBank/DDBJ databases">
        <authorList>
            <consortium name="Pathogen Informatics"/>
        </authorList>
    </citation>
    <scope>NUCLEOTIDE SEQUENCE [LARGE SCALE GENOMIC DNA]</scope>
</reference>
<protein>
    <submittedName>
        <fullName evidence="2">Uncharacterized protein</fullName>
    </submittedName>
</protein>
<evidence type="ECO:0000313" key="2">
    <source>
        <dbReference type="EMBL" id="VDK88240.1"/>
    </source>
</evidence>
<sequence>MDSLEAVRIYIEKCFHNNTSKEKFSEALLEHIRKADSRSGLLNIVLMCLASLYILMICIGFAGNMLVIIV</sequence>
<evidence type="ECO:0000313" key="3">
    <source>
        <dbReference type="Proteomes" id="UP000281553"/>
    </source>
</evidence>
<keyword evidence="1" id="KW-1133">Transmembrane helix</keyword>
<gene>
    <name evidence="2" type="ORF">DILT_LOCUS4174</name>
</gene>
<keyword evidence="1" id="KW-0472">Membrane</keyword>
<name>A0A3P6U9P6_DIBLA</name>
<dbReference type="EMBL" id="UYRU01044963">
    <property type="protein sequence ID" value="VDK88240.1"/>
    <property type="molecule type" value="Genomic_DNA"/>
</dbReference>
<keyword evidence="1" id="KW-0812">Transmembrane</keyword>
<dbReference type="AlphaFoldDB" id="A0A3P6U9P6"/>